<comment type="catalytic activity">
    <reaction evidence="11">
        <text>FMN + ATP + H(+) = FAD + diphosphate</text>
        <dbReference type="Rhea" id="RHEA:17237"/>
        <dbReference type="ChEBI" id="CHEBI:15378"/>
        <dbReference type="ChEBI" id="CHEBI:30616"/>
        <dbReference type="ChEBI" id="CHEBI:33019"/>
        <dbReference type="ChEBI" id="CHEBI:57692"/>
        <dbReference type="ChEBI" id="CHEBI:58210"/>
        <dbReference type="EC" id="2.7.7.2"/>
    </reaction>
</comment>
<keyword evidence="5" id="KW-0288">FMN</keyword>
<dbReference type="CDD" id="cd02064">
    <property type="entry name" value="FAD_synthetase_N"/>
    <property type="match status" value="1"/>
</dbReference>
<evidence type="ECO:0000313" key="14">
    <source>
        <dbReference type="Proteomes" id="UP001501581"/>
    </source>
</evidence>
<dbReference type="PANTHER" id="PTHR22749">
    <property type="entry name" value="RIBOFLAVIN KINASE/FMN ADENYLYLTRANSFERASE"/>
    <property type="match status" value="1"/>
</dbReference>
<dbReference type="Proteomes" id="UP001501581">
    <property type="component" value="Unassembled WGS sequence"/>
</dbReference>
<keyword evidence="7" id="KW-0548">Nucleotidyltransferase</keyword>
<dbReference type="Gene3D" id="3.40.50.620">
    <property type="entry name" value="HUPs"/>
    <property type="match status" value="1"/>
</dbReference>
<proteinExistence type="inferred from homology"/>
<keyword evidence="4" id="KW-0285">Flavoprotein</keyword>
<evidence type="ECO:0000256" key="2">
    <source>
        <dbReference type="ARBA" id="ARBA00010214"/>
    </source>
</evidence>
<dbReference type="EC" id="2.7.7.2" evidence="3"/>
<protein>
    <recommendedName>
        <fullName evidence="3">FAD synthase</fullName>
        <ecNumber evidence="3">2.7.7.2</ecNumber>
    </recommendedName>
</protein>
<evidence type="ECO:0000256" key="6">
    <source>
        <dbReference type="ARBA" id="ARBA00022679"/>
    </source>
</evidence>
<dbReference type="SUPFAM" id="SSF52374">
    <property type="entry name" value="Nucleotidylyl transferase"/>
    <property type="match status" value="1"/>
</dbReference>
<comment type="caution">
    <text evidence="13">The sequence shown here is derived from an EMBL/GenBank/DDBJ whole genome shotgun (WGS) entry which is preliminary data.</text>
</comment>
<dbReference type="InterPro" id="IPR014729">
    <property type="entry name" value="Rossmann-like_a/b/a_fold"/>
</dbReference>
<evidence type="ECO:0000313" key="13">
    <source>
        <dbReference type="EMBL" id="GAA1108632.1"/>
    </source>
</evidence>
<dbReference type="RefSeq" id="WP_343995736.1">
    <property type="nucleotide sequence ID" value="NZ_BAAALG010000011.1"/>
</dbReference>
<evidence type="ECO:0000256" key="8">
    <source>
        <dbReference type="ARBA" id="ARBA00022741"/>
    </source>
</evidence>
<evidence type="ECO:0000256" key="10">
    <source>
        <dbReference type="ARBA" id="ARBA00022840"/>
    </source>
</evidence>
<evidence type="ECO:0000256" key="1">
    <source>
        <dbReference type="ARBA" id="ARBA00004726"/>
    </source>
</evidence>
<gene>
    <name evidence="13" type="ORF">GCM10009668_31110</name>
</gene>
<feature type="domain" description="FAD synthetase" evidence="12">
    <location>
        <begin position="28"/>
        <end position="179"/>
    </location>
</feature>
<accession>A0ABP4EJY0</accession>
<organism evidence="13 14">
    <name type="scientific">Nocardioides dubius</name>
    <dbReference type="NCBI Taxonomy" id="317019"/>
    <lineage>
        <taxon>Bacteria</taxon>
        <taxon>Bacillati</taxon>
        <taxon>Actinomycetota</taxon>
        <taxon>Actinomycetes</taxon>
        <taxon>Propionibacteriales</taxon>
        <taxon>Nocardioidaceae</taxon>
        <taxon>Nocardioides</taxon>
    </lineage>
</organism>
<evidence type="ECO:0000256" key="7">
    <source>
        <dbReference type="ARBA" id="ARBA00022695"/>
    </source>
</evidence>
<name>A0ABP4EJY0_9ACTN</name>
<dbReference type="InterPro" id="IPR023468">
    <property type="entry name" value="Riboflavin_kinase"/>
</dbReference>
<keyword evidence="6" id="KW-0808">Transferase</keyword>
<sequence length="208" mass="21782">MSTPLLTPETLADPRVHVGWPERGAFPDGSVVTMGVFDGFHRGHEALAARTVGHAARLKVPAVLVTFSPHPLKVLAPGAVPRQLMGLDDRVRHALSLGVDAVVVLPFTAALAMQGAADFVAEGLVDALGARLVVVGANFRCGRGGEGDADYLSGLGRQHGFTVESLDLVQAAGGCCSSTEVRRRLAHGDLAGARELLGRDDDRVLVVR</sequence>
<evidence type="ECO:0000256" key="4">
    <source>
        <dbReference type="ARBA" id="ARBA00022630"/>
    </source>
</evidence>
<keyword evidence="14" id="KW-1185">Reference proteome</keyword>
<comment type="similarity">
    <text evidence="2">Belongs to the RibF family.</text>
</comment>
<dbReference type="EMBL" id="BAAALG010000011">
    <property type="protein sequence ID" value="GAA1108632.1"/>
    <property type="molecule type" value="Genomic_DNA"/>
</dbReference>
<keyword evidence="10" id="KW-0067">ATP-binding</keyword>
<evidence type="ECO:0000256" key="3">
    <source>
        <dbReference type="ARBA" id="ARBA00012393"/>
    </source>
</evidence>
<comment type="pathway">
    <text evidence="1">Cofactor biosynthesis; FAD biosynthesis; FAD from FMN: step 1/1.</text>
</comment>
<keyword evidence="9" id="KW-0274">FAD</keyword>
<dbReference type="PANTHER" id="PTHR22749:SF6">
    <property type="entry name" value="RIBOFLAVIN KINASE"/>
    <property type="match status" value="1"/>
</dbReference>
<evidence type="ECO:0000256" key="11">
    <source>
        <dbReference type="ARBA" id="ARBA00049494"/>
    </source>
</evidence>
<dbReference type="InterPro" id="IPR015864">
    <property type="entry name" value="FAD_synthase"/>
</dbReference>
<evidence type="ECO:0000259" key="12">
    <source>
        <dbReference type="Pfam" id="PF06574"/>
    </source>
</evidence>
<dbReference type="Pfam" id="PF06574">
    <property type="entry name" value="FAD_syn"/>
    <property type="match status" value="1"/>
</dbReference>
<reference evidence="14" key="1">
    <citation type="journal article" date="2019" name="Int. J. Syst. Evol. Microbiol.">
        <title>The Global Catalogue of Microorganisms (GCM) 10K type strain sequencing project: providing services to taxonomists for standard genome sequencing and annotation.</title>
        <authorList>
            <consortium name="The Broad Institute Genomics Platform"/>
            <consortium name="The Broad Institute Genome Sequencing Center for Infectious Disease"/>
            <person name="Wu L."/>
            <person name="Ma J."/>
        </authorList>
    </citation>
    <scope>NUCLEOTIDE SEQUENCE [LARGE SCALE GENOMIC DNA]</scope>
    <source>
        <strain evidence="14">JCM 13008</strain>
    </source>
</reference>
<evidence type="ECO:0000256" key="9">
    <source>
        <dbReference type="ARBA" id="ARBA00022827"/>
    </source>
</evidence>
<keyword evidence="8" id="KW-0547">Nucleotide-binding</keyword>
<evidence type="ECO:0000256" key="5">
    <source>
        <dbReference type="ARBA" id="ARBA00022643"/>
    </source>
</evidence>